<name>A0A9X0ADM5_9HELO</name>
<keyword evidence="2" id="KW-0472">Membrane</keyword>
<protein>
    <submittedName>
        <fullName evidence="3">Uncharacterized protein</fullName>
    </submittedName>
</protein>
<reference evidence="3" key="1">
    <citation type="submission" date="2022-11" db="EMBL/GenBank/DDBJ databases">
        <title>Genome Resource of Sclerotinia nivalis Strain SnTB1, a Plant Pathogen Isolated from American Ginseng.</title>
        <authorList>
            <person name="Fan S."/>
        </authorList>
    </citation>
    <scope>NUCLEOTIDE SEQUENCE</scope>
    <source>
        <strain evidence="3">SnTB1</strain>
    </source>
</reference>
<evidence type="ECO:0000313" key="4">
    <source>
        <dbReference type="Proteomes" id="UP001152300"/>
    </source>
</evidence>
<organism evidence="3 4">
    <name type="scientific">Sclerotinia nivalis</name>
    <dbReference type="NCBI Taxonomy" id="352851"/>
    <lineage>
        <taxon>Eukaryota</taxon>
        <taxon>Fungi</taxon>
        <taxon>Dikarya</taxon>
        <taxon>Ascomycota</taxon>
        <taxon>Pezizomycotina</taxon>
        <taxon>Leotiomycetes</taxon>
        <taxon>Helotiales</taxon>
        <taxon>Sclerotiniaceae</taxon>
        <taxon>Sclerotinia</taxon>
    </lineage>
</organism>
<sequence>MPSGVTHDRVQKDTRSPSRLMQSISKLHGRGQGKRRGDQIDSHTSALNSYKTSVSSTIEAKTNDHPVFSFCCIMPEPSVGNLPGQIKQCMIPKYDGYLLSALRKVHKLRLVKTPKNGGNEMMMAWTFARKYIAIKGLTFSTSIDLIAFPDQSPSRLGSTFVFMALISFLLFKSRVYCVASKKSCSGKKISKTQRQEPRKSLS</sequence>
<evidence type="ECO:0000313" key="3">
    <source>
        <dbReference type="EMBL" id="KAJ8060248.1"/>
    </source>
</evidence>
<feature type="compositionally biased region" description="Basic and acidic residues" evidence="1">
    <location>
        <begin position="1"/>
        <end position="16"/>
    </location>
</feature>
<keyword evidence="2" id="KW-1133">Transmembrane helix</keyword>
<evidence type="ECO:0000256" key="1">
    <source>
        <dbReference type="SAM" id="MobiDB-lite"/>
    </source>
</evidence>
<dbReference type="EMBL" id="JAPEIS010000013">
    <property type="protein sequence ID" value="KAJ8060248.1"/>
    <property type="molecule type" value="Genomic_DNA"/>
</dbReference>
<dbReference type="Proteomes" id="UP001152300">
    <property type="component" value="Unassembled WGS sequence"/>
</dbReference>
<feature type="transmembrane region" description="Helical" evidence="2">
    <location>
        <begin position="160"/>
        <end position="179"/>
    </location>
</feature>
<keyword evidence="4" id="KW-1185">Reference proteome</keyword>
<comment type="caution">
    <text evidence="3">The sequence shown here is derived from an EMBL/GenBank/DDBJ whole genome shotgun (WGS) entry which is preliminary data.</text>
</comment>
<accession>A0A9X0ADM5</accession>
<keyword evidence="2" id="KW-0812">Transmembrane</keyword>
<proteinExistence type="predicted"/>
<feature type="region of interest" description="Disordered" evidence="1">
    <location>
        <begin position="1"/>
        <end position="46"/>
    </location>
</feature>
<evidence type="ECO:0000256" key="2">
    <source>
        <dbReference type="SAM" id="Phobius"/>
    </source>
</evidence>
<gene>
    <name evidence="3" type="ORF">OCU04_010592</name>
</gene>
<dbReference type="AlphaFoldDB" id="A0A9X0ADM5"/>
<feature type="transmembrane region" description="Helical" evidence="2">
    <location>
        <begin position="131"/>
        <end position="148"/>
    </location>
</feature>